<keyword evidence="2" id="KW-1185">Reference proteome</keyword>
<proteinExistence type="predicted"/>
<gene>
    <name evidence="1" type="ORF">TIFTF001_007622</name>
</gene>
<accession>A0AA88A3B2</accession>
<dbReference type="AlphaFoldDB" id="A0AA88A3B2"/>
<dbReference type="Proteomes" id="UP001187192">
    <property type="component" value="Unassembled WGS sequence"/>
</dbReference>
<protein>
    <submittedName>
        <fullName evidence="1">Uncharacterized protein</fullName>
    </submittedName>
</protein>
<comment type="caution">
    <text evidence="1">The sequence shown here is derived from an EMBL/GenBank/DDBJ whole genome shotgun (WGS) entry which is preliminary data.</text>
</comment>
<name>A0AA88A3B2_FICCA</name>
<evidence type="ECO:0000313" key="1">
    <source>
        <dbReference type="EMBL" id="GMN38383.1"/>
    </source>
</evidence>
<evidence type="ECO:0000313" key="2">
    <source>
        <dbReference type="Proteomes" id="UP001187192"/>
    </source>
</evidence>
<reference evidence="1" key="1">
    <citation type="submission" date="2023-07" db="EMBL/GenBank/DDBJ databases">
        <title>draft genome sequence of fig (Ficus carica).</title>
        <authorList>
            <person name="Takahashi T."/>
            <person name="Nishimura K."/>
        </authorList>
    </citation>
    <scope>NUCLEOTIDE SEQUENCE</scope>
</reference>
<sequence>MAIVTETHGEAAPKGVVLILDGSSTMGSLTADAQQSRALHGQVATDDWESTGAGMHGGLALVGLVNALTHGGTQCTGSGTA</sequence>
<organism evidence="1 2">
    <name type="scientific">Ficus carica</name>
    <name type="common">Common fig</name>
    <dbReference type="NCBI Taxonomy" id="3494"/>
    <lineage>
        <taxon>Eukaryota</taxon>
        <taxon>Viridiplantae</taxon>
        <taxon>Streptophyta</taxon>
        <taxon>Embryophyta</taxon>
        <taxon>Tracheophyta</taxon>
        <taxon>Spermatophyta</taxon>
        <taxon>Magnoliopsida</taxon>
        <taxon>eudicotyledons</taxon>
        <taxon>Gunneridae</taxon>
        <taxon>Pentapetalae</taxon>
        <taxon>rosids</taxon>
        <taxon>fabids</taxon>
        <taxon>Rosales</taxon>
        <taxon>Moraceae</taxon>
        <taxon>Ficeae</taxon>
        <taxon>Ficus</taxon>
    </lineage>
</organism>
<dbReference type="EMBL" id="BTGU01000008">
    <property type="protein sequence ID" value="GMN38383.1"/>
    <property type="molecule type" value="Genomic_DNA"/>
</dbReference>